<evidence type="ECO:0000256" key="1">
    <source>
        <dbReference type="SAM" id="Phobius"/>
    </source>
</evidence>
<gene>
    <name evidence="2" type="ORF">MIPYR_10482</name>
</gene>
<feature type="transmembrane region" description="Helical" evidence="1">
    <location>
        <begin position="103"/>
        <end position="126"/>
    </location>
</feature>
<protein>
    <submittedName>
        <fullName evidence="2">Uncharacterized protein</fullName>
    </submittedName>
</protein>
<keyword evidence="1" id="KW-0812">Transmembrane</keyword>
<dbReference type="RefSeq" id="WP_295573124.1">
    <property type="nucleotide sequence ID" value="NZ_FLQR01000001.1"/>
</dbReference>
<evidence type="ECO:0000313" key="2">
    <source>
        <dbReference type="EMBL" id="SBS70438.1"/>
    </source>
</evidence>
<dbReference type="AlphaFoldDB" id="A0A1Y5P3B1"/>
<feature type="transmembrane region" description="Helical" evidence="1">
    <location>
        <begin position="9"/>
        <end position="34"/>
    </location>
</feature>
<reference evidence="2" key="1">
    <citation type="submission" date="2016-03" db="EMBL/GenBank/DDBJ databases">
        <authorList>
            <person name="Ploux O."/>
        </authorList>
    </citation>
    <scope>NUCLEOTIDE SEQUENCE</scope>
    <source>
        <strain evidence="2">UC1</strain>
    </source>
</reference>
<feature type="transmembrane region" description="Helical" evidence="1">
    <location>
        <begin position="40"/>
        <end position="59"/>
    </location>
</feature>
<proteinExistence type="predicted"/>
<organism evidence="2">
    <name type="scientific">uncultured Microbacterium sp</name>
    <dbReference type="NCBI Taxonomy" id="191216"/>
    <lineage>
        <taxon>Bacteria</taxon>
        <taxon>Bacillati</taxon>
        <taxon>Actinomycetota</taxon>
        <taxon>Actinomycetes</taxon>
        <taxon>Micrococcales</taxon>
        <taxon>Microbacteriaceae</taxon>
        <taxon>Microbacterium</taxon>
        <taxon>environmental samples</taxon>
    </lineage>
</organism>
<feature type="transmembrane region" description="Helical" evidence="1">
    <location>
        <begin position="133"/>
        <end position="151"/>
    </location>
</feature>
<keyword evidence="1" id="KW-1133">Transmembrane helix</keyword>
<feature type="transmembrane region" description="Helical" evidence="1">
    <location>
        <begin position="163"/>
        <end position="184"/>
    </location>
</feature>
<keyword evidence="1" id="KW-0472">Membrane</keyword>
<dbReference type="EMBL" id="FLQR01000001">
    <property type="protein sequence ID" value="SBS70438.1"/>
    <property type="molecule type" value="Genomic_DNA"/>
</dbReference>
<name>A0A1Y5P3B1_9MICO</name>
<feature type="transmembrane region" description="Helical" evidence="1">
    <location>
        <begin position="71"/>
        <end position="91"/>
    </location>
</feature>
<sequence length="209" mass="21549">MRARFLRRWILLVSIGEASGFAVATAVAILTIVWGTPDPWRLLLVVAAGAVEGAALATGQYAAMGSRRPRRALWVGATAGAASLAWLIGMLPSSLGLDIDLAAAVPLLVVGGLVLLATIPVAQWLALGRKKTARWIPVTMAAWLVAIAWTAAPSPFVDEASPIGLVAALYVVAGALMAVTVASLTARTAWSLFGPDAEAVSGPESTSRS</sequence>
<accession>A0A1Y5P3B1</accession>